<feature type="region of interest" description="Disordered" evidence="1">
    <location>
        <begin position="266"/>
        <end position="297"/>
    </location>
</feature>
<evidence type="ECO:0000256" key="1">
    <source>
        <dbReference type="SAM" id="MobiDB-lite"/>
    </source>
</evidence>
<evidence type="ECO:0000313" key="4">
    <source>
        <dbReference type="EMBL" id="KAK0313057.1"/>
    </source>
</evidence>
<comment type="caution">
    <text evidence="4">The sequence shown here is derived from an EMBL/GenBank/DDBJ whole genome shotgun (WGS) entry which is preliminary data.</text>
</comment>
<feature type="domain" description="DUF7877" evidence="3">
    <location>
        <begin position="53"/>
        <end position="167"/>
    </location>
</feature>
<name>A0AAN6FCH7_9PEZI</name>
<dbReference type="Pfam" id="PF25289">
    <property type="entry name" value="DUF7877"/>
    <property type="match status" value="1"/>
</dbReference>
<dbReference type="InterPro" id="IPR056687">
    <property type="entry name" value="DUF7785"/>
</dbReference>
<evidence type="ECO:0000259" key="2">
    <source>
        <dbReference type="Pfam" id="PF25009"/>
    </source>
</evidence>
<feature type="compositionally biased region" description="Polar residues" evidence="1">
    <location>
        <begin position="712"/>
        <end position="727"/>
    </location>
</feature>
<feature type="domain" description="DUF7785" evidence="2">
    <location>
        <begin position="478"/>
        <end position="577"/>
    </location>
</feature>
<feature type="compositionally biased region" description="Polar residues" evidence="1">
    <location>
        <begin position="650"/>
        <end position="675"/>
    </location>
</feature>
<dbReference type="AlphaFoldDB" id="A0AAN6FCH7"/>
<proteinExistence type="predicted"/>
<evidence type="ECO:0000313" key="5">
    <source>
        <dbReference type="Proteomes" id="UP001168146"/>
    </source>
</evidence>
<feature type="region of interest" description="Disordered" evidence="1">
    <location>
        <begin position="611"/>
        <end position="632"/>
    </location>
</feature>
<sequence length="859" mass="92224">MAAIANGAATPPPVTDSPPSITAPTDISALKRKRDDTADSTAHDGQDTTPNRSKQIQRDILDLLQQHDTSPSFLKHEIGDEPDSSAPVQKKARLSSSASTITILDKLSAGGYALLTLLADDAARVSKDIESAFRIKTRDGETKDGGRLPVEDLKQIQRVKAFEQLVKEVVETEGQYVAVHKTGATKTAGGTVNGHHAPAKNGMSGTSGSVLTLFGNAPTPKQLFSSMQKAPSNKRDAVIKSELPVEEMSLPNGLTATNIMSAPMTESGKRPTFEETFTPSYNLPTLQPPKARKRSTTRDTVLAWAFKDPINRGSKKGGYTVQSLATGDWLNYGGLGASSDSAAALERRKQRDRALSSGAEASKKTASEASVAEQQAREEEALFRRAYSSFAPSHDNAKAIIPTETKSMLWWHKVGAQRFRDTFALDPALMEEQPVAATTMEADQHAALLDDVAFEKVLEDLDGLKSQGEKVEQVTAKTDVDRVLHEVSDLLETLASHQRIRSATLWSSTAASRAPISPAPALAAKVGRPDEPAEDEVSVYQALRREIAYLVLKLPPYAVAKLEGDQLAELGVSTLIAIQTKNVRGIMEEDHVSRLAKNNAMATAAGIASLTRSTSSTSGQHYSTTAQRTPAIGQAANTRYGASSLFGASRTPSTQPQYQRSTGNQSSYGTPTTAVSRPGYGQQPNQYTRPTIPQHNYSQPNGQQQYYQQRQTSGNTPTSSGYYSTGGPQYPQASAAVQPPRPTYSPSSSHHLQQFQQRSASHTAAANAVAYQNNTGNQQIRTSSPANVQPRPVYAAQYSAQQPQYPSSGRATPTAFAPSSKPPTPANTNGYARLPPPPQQQMVPPKTGGTLLPVNKAEM</sequence>
<feature type="compositionally biased region" description="Low complexity" evidence="1">
    <location>
        <begin position="797"/>
        <end position="808"/>
    </location>
</feature>
<protein>
    <submittedName>
        <fullName evidence="4">Uncharacterized protein</fullName>
    </submittedName>
</protein>
<dbReference type="EMBL" id="JASUXU010000062">
    <property type="protein sequence ID" value="KAK0313057.1"/>
    <property type="molecule type" value="Genomic_DNA"/>
</dbReference>
<dbReference type="Pfam" id="PF25009">
    <property type="entry name" value="DUF7785"/>
    <property type="match status" value="1"/>
</dbReference>
<evidence type="ECO:0000259" key="3">
    <source>
        <dbReference type="Pfam" id="PF25289"/>
    </source>
</evidence>
<accession>A0AAN6FCH7</accession>
<feature type="compositionally biased region" description="Basic and acidic residues" evidence="1">
    <location>
        <begin position="33"/>
        <end position="46"/>
    </location>
</feature>
<reference evidence="4" key="1">
    <citation type="submission" date="2021-12" db="EMBL/GenBank/DDBJ databases">
        <title>Black yeast isolated from Biological Soil Crust.</title>
        <authorList>
            <person name="Kurbessoian T."/>
        </authorList>
    </citation>
    <scope>NUCLEOTIDE SEQUENCE</scope>
    <source>
        <strain evidence="4">CCFEE 5208</strain>
    </source>
</reference>
<feature type="compositionally biased region" description="Polar residues" evidence="1">
    <location>
        <begin position="682"/>
        <end position="702"/>
    </location>
</feature>
<dbReference type="Proteomes" id="UP001168146">
    <property type="component" value="Unassembled WGS sequence"/>
</dbReference>
<feature type="region of interest" description="Disordered" evidence="1">
    <location>
        <begin position="644"/>
        <end position="764"/>
    </location>
</feature>
<gene>
    <name evidence="4" type="ORF">LTR82_013674</name>
</gene>
<feature type="region of interest" description="Disordered" evidence="1">
    <location>
        <begin position="797"/>
        <end position="859"/>
    </location>
</feature>
<feature type="region of interest" description="Disordered" evidence="1">
    <location>
        <begin position="349"/>
        <end position="375"/>
    </location>
</feature>
<dbReference type="InterPro" id="IPR057199">
    <property type="entry name" value="DUF7877"/>
</dbReference>
<feature type="compositionally biased region" description="Polar residues" evidence="1">
    <location>
        <begin position="744"/>
        <end position="759"/>
    </location>
</feature>
<organism evidence="4 5">
    <name type="scientific">Friedmanniomyces endolithicus</name>
    <dbReference type="NCBI Taxonomy" id="329885"/>
    <lineage>
        <taxon>Eukaryota</taxon>
        <taxon>Fungi</taxon>
        <taxon>Dikarya</taxon>
        <taxon>Ascomycota</taxon>
        <taxon>Pezizomycotina</taxon>
        <taxon>Dothideomycetes</taxon>
        <taxon>Dothideomycetidae</taxon>
        <taxon>Mycosphaerellales</taxon>
        <taxon>Teratosphaeriaceae</taxon>
        <taxon>Friedmanniomyces</taxon>
    </lineage>
</organism>
<feature type="compositionally biased region" description="Polar residues" evidence="1">
    <location>
        <begin position="611"/>
        <end position="628"/>
    </location>
</feature>
<feature type="compositionally biased region" description="Polar residues" evidence="1">
    <location>
        <begin position="275"/>
        <end position="285"/>
    </location>
</feature>
<feature type="region of interest" description="Disordered" evidence="1">
    <location>
        <begin position="1"/>
        <end position="55"/>
    </location>
</feature>